<evidence type="ECO:0000313" key="2">
    <source>
        <dbReference type="Proteomes" id="UP000016930"/>
    </source>
</evidence>
<protein>
    <submittedName>
        <fullName evidence="1">Uncharacterized protein</fullName>
    </submittedName>
</protein>
<keyword evidence="2" id="KW-1185">Reference proteome</keyword>
<accession>M2R2E8</accession>
<organism evidence="1 2">
    <name type="scientific">Ceriporiopsis subvermispora (strain B)</name>
    <name type="common">White-rot fungus</name>
    <name type="synonym">Gelatoporia subvermispora</name>
    <dbReference type="NCBI Taxonomy" id="914234"/>
    <lineage>
        <taxon>Eukaryota</taxon>
        <taxon>Fungi</taxon>
        <taxon>Dikarya</taxon>
        <taxon>Basidiomycota</taxon>
        <taxon>Agaricomycotina</taxon>
        <taxon>Agaricomycetes</taxon>
        <taxon>Polyporales</taxon>
        <taxon>Gelatoporiaceae</taxon>
        <taxon>Gelatoporia</taxon>
    </lineage>
</organism>
<dbReference type="Proteomes" id="UP000016930">
    <property type="component" value="Unassembled WGS sequence"/>
</dbReference>
<dbReference type="AlphaFoldDB" id="M2R2E8"/>
<gene>
    <name evidence="1" type="ORF">CERSUDRAFT_94247</name>
</gene>
<dbReference type="EMBL" id="KB445795">
    <property type="protein sequence ID" value="EMD38710.1"/>
    <property type="molecule type" value="Genomic_DNA"/>
</dbReference>
<sequence>MTPESLSTLCDILGPILQDQLGSECLNRALGGGPALWECVIYLGSIVLGKGKASTPALAFDAGVRDAIARIS</sequence>
<evidence type="ECO:0000313" key="1">
    <source>
        <dbReference type="EMBL" id="EMD38710.1"/>
    </source>
</evidence>
<reference evidence="1 2" key="1">
    <citation type="journal article" date="2012" name="Proc. Natl. Acad. Sci. U.S.A.">
        <title>Comparative genomics of Ceriporiopsis subvermispora and Phanerochaete chrysosporium provide insight into selective ligninolysis.</title>
        <authorList>
            <person name="Fernandez-Fueyo E."/>
            <person name="Ruiz-Duenas F.J."/>
            <person name="Ferreira P."/>
            <person name="Floudas D."/>
            <person name="Hibbett D.S."/>
            <person name="Canessa P."/>
            <person name="Larrondo L.F."/>
            <person name="James T.Y."/>
            <person name="Seelenfreund D."/>
            <person name="Lobos S."/>
            <person name="Polanco R."/>
            <person name="Tello M."/>
            <person name="Honda Y."/>
            <person name="Watanabe T."/>
            <person name="Watanabe T."/>
            <person name="Ryu J.S."/>
            <person name="Kubicek C.P."/>
            <person name="Schmoll M."/>
            <person name="Gaskell J."/>
            <person name="Hammel K.E."/>
            <person name="St John F.J."/>
            <person name="Vanden Wymelenberg A."/>
            <person name="Sabat G."/>
            <person name="Splinter BonDurant S."/>
            <person name="Syed K."/>
            <person name="Yadav J.S."/>
            <person name="Doddapaneni H."/>
            <person name="Subramanian V."/>
            <person name="Lavin J.L."/>
            <person name="Oguiza J.A."/>
            <person name="Perez G."/>
            <person name="Pisabarro A.G."/>
            <person name="Ramirez L."/>
            <person name="Santoyo F."/>
            <person name="Master E."/>
            <person name="Coutinho P.M."/>
            <person name="Henrissat B."/>
            <person name="Lombard V."/>
            <person name="Magnuson J.K."/>
            <person name="Kuees U."/>
            <person name="Hori C."/>
            <person name="Igarashi K."/>
            <person name="Samejima M."/>
            <person name="Held B.W."/>
            <person name="Barry K.W."/>
            <person name="LaButti K.M."/>
            <person name="Lapidus A."/>
            <person name="Lindquist E.A."/>
            <person name="Lucas S.M."/>
            <person name="Riley R."/>
            <person name="Salamov A.A."/>
            <person name="Hoffmeister D."/>
            <person name="Schwenk D."/>
            <person name="Hadar Y."/>
            <person name="Yarden O."/>
            <person name="de Vries R.P."/>
            <person name="Wiebenga A."/>
            <person name="Stenlid J."/>
            <person name="Eastwood D."/>
            <person name="Grigoriev I.V."/>
            <person name="Berka R.M."/>
            <person name="Blanchette R.A."/>
            <person name="Kersten P."/>
            <person name="Martinez A.T."/>
            <person name="Vicuna R."/>
            <person name="Cullen D."/>
        </authorList>
    </citation>
    <scope>NUCLEOTIDE SEQUENCE [LARGE SCALE GENOMIC DNA]</scope>
    <source>
        <strain evidence="1 2">B</strain>
    </source>
</reference>
<proteinExistence type="predicted"/>
<name>M2R2E8_CERS8</name>
<dbReference type="HOGENOM" id="CLU_2721999_0_0_1"/>